<dbReference type="CDD" id="cd00564">
    <property type="entry name" value="TMP_TenI"/>
    <property type="match status" value="1"/>
</dbReference>
<dbReference type="GO" id="GO:0009228">
    <property type="term" value="P:thiamine biosynthetic process"/>
    <property type="evidence" value="ECO:0007669"/>
    <property type="project" value="UniProtKB-KW"/>
</dbReference>
<dbReference type="InterPro" id="IPR022998">
    <property type="entry name" value="ThiamineP_synth_TenI"/>
</dbReference>
<evidence type="ECO:0000313" key="2">
    <source>
        <dbReference type="EMBL" id="WOE75061.1"/>
    </source>
</evidence>
<dbReference type="AlphaFoldDB" id="A0AA97F6X5"/>
<dbReference type="RefSeq" id="WP_317081625.1">
    <property type="nucleotide sequence ID" value="NZ_CP136594.1"/>
</dbReference>
<name>A0AA97F6X5_9SPHN</name>
<dbReference type="InterPro" id="IPR013785">
    <property type="entry name" value="Aldolase_TIM"/>
</dbReference>
<keyword evidence="3" id="KW-1185">Reference proteome</keyword>
<sequence>MPPFQSFSDFGLPSLWLFTDARNADVLDKAIAGLPPGSGVVFRHYHLPEQERCGMFAKLMRRHARRDHIWLWSGDAVTARVLHADGCYGSSAGPPSQRSGLWLATAHNSMELTMAARRGADGVFLSPVYPTRSHAGGTSLGPMRFAALARHRRCPVYALGGVTRDNWARIAPFCDGWGAIDGLSER</sequence>
<dbReference type="InterPro" id="IPR036206">
    <property type="entry name" value="ThiamineP_synth_sf"/>
</dbReference>
<protein>
    <submittedName>
        <fullName evidence="2">Thiamine phosphate synthase</fullName>
    </submittedName>
</protein>
<feature type="domain" description="Thiamine phosphate synthase/TenI" evidence="1">
    <location>
        <begin position="26"/>
        <end position="171"/>
    </location>
</feature>
<dbReference type="EMBL" id="CP136594">
    <property type="protein sequence ID" value="WOE75061.1"/>
    <property type="molecule type" value="Genomic_DNA"/>
</dbReference>
<dbReference type="SUPFAM" id="SSF51391">
    <property type="entry name" value="Thiamin phosphate synthase"/>
    <property type="match status" value="1"/>
</dbReference>
<dbReference type="Proteomes" id="UP001302429">
    <property type="component" value="Chromosome"/>
</dbReference>
<dbReference type="Gene3D" id="3.20.20.70">
    <property type="entry name" value="Aldolase class I"/>
    <property type="match status" value="1"/>
</dbReference>
<gene>
    <name evidence="2" type="ORF">RB602_14705</name>
</gene>
<evidence type="ECO:0000259" key="1">
    <source>
        <dbReference type="Pfam" id="PF02581"/>
    </source>
</evidence>
<accession>A0AA97F6X5</accession>
<dbReference type="Pfam" id="PF02581">
    <property type="entry name" value="TMP-TENI"/>
    <property type="match status" value="1"/>
</dbReference>
<organism evidence="2 3">
    <name type="scientific">Alterisphingorhabdus coralli</name>
    <dbReference type="NCBI Taxonomy" id="3071408"/>
    <lineage>
        <taxon>Bacteria</taxon>
        <taxon>Pseudomonadati</taxon>
        <taxon>Pseudomonadota</taxon>
        <taxon>Alphaproteobacteria</taxon>
        <taxon>Sphingomonadales</taxon>
        <taxon>Sphingomonadaceae</taxon>
        <taxon>Alterisphingorhabdus (ex Yan et al. 2024)</taxon>
    </lineage>
</organism>
<proteinExistence type="predicted"/>
<evidence type="ECO:0000313" key="3">
    <source>
        <dbReference type="Proteomes" id="UP001302429"/>
    </source>
</evidence>
<dbReference type="KEGG" id="acoa:RB602_14705"/>
<reference evidence="2 3" key="1">
    <citation type="submission" date="2023-10" db="EMBL/GenBank/DDBJ databases">
        <title>Complete genome sequence of a Sphingomonadaceae bacterium.</title>
        <authorList>
            <person name="Yan C."/>
        </authorList>
    </citation>
    <scope>NUCLEOTIDE SEQUENCE [LARGE SCALE GENOMIC DNA]</scope>
    <source>
        <strain evidence="2 3">SCSIO 66989</strain>
    </source>
</reference>